<sequence>MPSLDLMTEPELIAHLHQLASECDRLDRRIAYAAQRQKFAQDPGNTAEAAEEERMLLNELSRLMDRRRAIEGYLRRVRGQLRPLRPHVLLVG</sequence>
<dbReference type="PATRIC" id="fig|1225564.3.peg.6665"/>
<proteinExistence type="predicted"/>
<protein>
    <submittedName>
        <fullName evidence="1">Uncharacterized protein</fullName>
    </submittedName>
</protein>
<comment type="caution">
    <text evidence="1">The sequence shown here is derived from an EMBL/GenBank/DDBJ whole genome shotgun (WGS) entry which is preliminary data.</text>
</comment>
<evidence type="ECO:0000313" key="1">
    <source>
        <dbReference type="EMBL" id="KLK90501.1"/>
    </source>
</evidence>
<keyword evidence="2" id="KW-1185">Reference proteome</keyword>
<gene>
    <name evidence="1" type="ORF">AA309_25510</name>
</gene>
<dbReference type="AlphaFoldDB" id="A0A0H1R6Q1"/>
<organism evidence="1 2">
    <name type="scientific">Microvirga vignae</name>
    <dbReference type="NCBI Taxonomy" id="1225564"/>
    <lineage>
        <taxon>Bacteria</taxon>
        <taxon>Pseudomonadati</taxon>
        <taxon>Pseudomonadota</taxon>
        <taxon>Alphaproteobacteria</taxon>
        <taxon>Hyphomicrobiales</taxon>
        <taxon>Methylobacteriaceae</taxon>
        <taxon>Microvirga</taxon>
    </lineage>
</organism>
<dbReference type="Proteomes" id="UP000035489">
    <property type="component" value="Unassembled WGS sequence"/>
</dbReference>
<accession>A0A0H1R6Q1</accession>
<name>A0A0H1R6Q1_9HYPH</name>
<reference evidence="1 2" key="1">
    <citation type="submission" date="2015-05" db="EMBL/GenBank/DDBJ databases">
        <title>Draft genome sequence of Microvirga vignae strain BR3299, a novel nitrogen fixing bacteria isolated from Brazil semi-aired region.</title>
        <authorList>
            <person name="Zilli J.E."/>
            <person name="Passos S.R."/>
            <person name="Leite J."/>
            <person name="Baldani J.I."/>
            <person name="Xavier G.R."/>
            <person name="Rumjaneck N.G."/>
            <person name="Simoes-Araujo J.L."/>
        </authorList>
    </citation>
    <scope>NUCLEOTIDE SEQUENCE [LARGE SCALE GENOMIC DNA]</scope>
    <source>
        <strain evidence="1 2">BR3299</strain>
    </source>
</reference>
<dbReference type="EMBL" id="LCYG01000083">
    <property type="protein sequence ID" value="KLK90501.1"/>
    <property type="molecule type" value="Genomic_DNA"/>
</dbReference>
<evidence type="ECO:0000313" key="2">
    <source>
        <dbReference type="Proteomes" id="UP000035489"/>
    </source>
</evidence>